<dbReference type="InterPro" id="IPR016161">
    <property type="entry name" value="Ald_DH/histidinol_DH"/>
</dbReference>
<keyword evidence="3" id="KW-0560">Oxidoreductase</keyword>
<dbReference type="Gene3D" id="3.40.309.10">
    <property type="entry name" value="Aldehyde Dehydrogenase, Chain A, domain 2"/>
    <property type="match status" value="1"/>
</dbReference>
<dbReference type="InterPro" id="IPR016160">
    <property type="entry name" value="Ald_DH_CS_CYS"/>
</dbReference>
<dbReference type="PANTHER" id="PTHR43217">
    <property type="entry name" value="SUCCINATE SEMIALDEHYDE DEHYDROGENASE [NAD(P)+] SAD"/>
    <property type="match status" value="1"/>
</dbReference>
<organism evidence="5 6">
    <name type="scientific">Gaopeijia maritima</name>
    <dbReference type="NCBI Taxonomy" id="3119007"/>
    <lineage>
        <taxon>Bacteria</taxon>
        <taxon>Pseudomonadati</taxon>
        <taxon>Gemmatimonadota</taxon>
        <taxon>Longimicrobiia</taxon>
        <taxon>Gaopeijiales</taxon>
        <taxon>Gaopeijiaceae</taxon>
        <taxon>Gaopeijia</taxon>
    </lineage>
</organism>
<dbReference type="CDD" id="cd07100">
    <property type="entry name" value="ALDH_SSADH1_GabD1"/>
    <property type="match status" value="1"/>
</dbReference>
<dbReference type="PROSITE" id="PS00070">
    <property type="entry name" value="ALDEHYDE_DEHYDR_CYS"/>
    <property type="match status" value="1"/>
</dbReference>
<keyword evidence="6" id="KW-1185">Reference proteome</keyword>
<proteinExistence type="inferred from homology"/>
<keyword evidence="2" id="KW-0521">NADP</keyword>
<evidence type="ECO:0000313" key="6">
    <source>
        <dbReference type="Proteomes" id="UP001484239"/>
    </source>
</evidence>
<gene>
    <name evidence="5" type="ORF">WI372_12690</name>
</gene>
<dbReference type="PANTHER" id="PTHR43217:SF1">
    <property type="entry name" value="SUCCINATE SEMIALDEHYDE DEHYDROGENASE [NAD(P)+] SAD"/>
    <property type="match status" value="1"/>
</dbReference>
<evidence type="ECO:0000256" key="3">
    <source>
        <dbReference type="ARBA" id="ARBA00023002"/>
    </source>
</evidence>
<dbReference type="SUPFAM" id="SSF53720">
    <property type="entry name" value="ALDH-like"/>
    <property type="match status" value="1"/>
</dbReference>
<comment type="caution">
    <text evidence="5">The sequence shown here is derived from an EMBL/GenBank/DDBJ whole genome shotgun (WGS) entry which is preliminary data.</text>
</comment>
<name>A0ABU9EAS4_9BACT</name>
<dbReference type="InterPro" id="IPR016162">
    <property type="entry name" value="Ald_DH_N"/>
</dbReference>
<evidence type="ECO:0000259" key="4">
    <source>
        <dbReference type="Pfam" id="PF00171"/>
    </source>
</evidence>
<sequence>MPYVAVDPSTGRELSRIPSTTLAEARLAAARAARVAPEWWATGFEERAGRLTALAAALRAQVEPLARRMALEMGKPLAEGRSEVEKCAWVCEYYAEHAERFLAPQSAETEAVRSGWVYRPLGVVLAVMPWNFPLWQFFRFAAPALMAGNGVLLKHASSVPGCAADIQSLLDEAGLPDGLASVLFLESSDVGDLIDDRHVHAVTLTGSVPAGRSVAERAGRALKKTVMELGGSDASVVLSDADLDFAAAESVRSRLINNGQSCIAAKRFVVVDELHDAFVERVLDELAQVVMGSPLDDETTLGPMAREELRDELHDQVRKSVKAGAKVRVGGEVPDRPGAWYPATLLTEVGPGMPAYEEELFGPVAAVIRARDDDDALRIANDTDFGLGGAIYTADLARGERLAADRLHAGACFVNGLVRSDPRLPFGGIGISGYGRELSPLGIREFVNAKTVWVGEPGG</sequence>
<dbReference type="Gene3D" id="3.40.605.10">
    <property type="entry name" value="Aldehyde Dehydrogenase, Chain A, domain 1"/>
    <property type="match status" value="1"/>
</dbReference>
<dbReference type="Proteomes" id="UP001484239">
    <property type="component" value="Unassembled WGS sequence"/>
</dbReference>
<protein>
    <submittedName>
        <fullName evidence="5">NAD-dependent succinate-semialdehyde dehydrogenase</fullName>
    </submittedName>
</protein>
<dbReference type="InterPro" id="IPR044148">
    <property type="entry name" value="ALDH_GabD1-like"/>
</dbReference>
<evidence type="ECO:0000256" key="2">
    <source>
        <dbReference type="ARBA" id="ARBA00022857"/>
    </source>
</evidence>
<dbReference type="EMBL" id="JBBHLI010000007">
    <property type="protein sequence ID" value="MEK9501841.1"/>
    <property type="molecule type" value="Genomic_DNA"/>
</dbReference>
<dbReference type="InterPro" id="IPR016163">
    <property type="entry name" value="Ald_DH_C"/>
</dbReference>
<dbReference type="Pfam" id="PF00171">
    <property type="entry name" value="Aldedh"/>
    <property type="match status" value="1"/>
</dbReference>
<dbReference type="InterPro" id="IPR015590">
    <property type="entry name" value="Aldehyde_DH_dom"/>
</dbReference>
<accession>A0ABU9EAS4</accession>
<reference evidence="5 6" key="1">
    <citation type="submission" date="2024-02" db="EMBL/GenBank/DDBJ databases">
        <title>A novel Gemmatimonadota bacterium.</title>
        <authorList>
            <person name="Du Z.-J."/>
            <person name="Ye Y.-Q."/>
        </authorList>
    </citation>
    <scope>NUCLEOTIDE SEQUENCE [LARGE SCALE GENOMIC DNA]</scope>
    <source>
        <strain evidence="5 6">DH-20</strain>
    </source>
</reference>
<dbReference type="RefSeq" id="WP_405287207.1">
    <property type="nucleotide sequence ID" value="NZ_JBBHLI010000007.1"/>
</dbReference>
<comment type="similarity">
    <text evidence="1">Belongs to the aldehyde dehydrogenase family.</text>
</comment>
<dbReference type="InterPro" id="IPR047110">
    <property type="entry name" value="GABD/Sad-like"/>
</dbReference>
<evidence type="ECO:0000313" key="5">
    <source>
        <dbReference type="EMBL" id="MEK9501841.1"/>
    </source>
</evidence>
<feature type="domain" description="Aldehyde dehydrogenase" evidence="4">
    <location>
        <begin position="5"/>
        <end position="452"/>
    </location>
</feature>
<evidence type="ECO:0000256" key="1">
    <source>
        <dbReference type="ARBA" id="ARBA00009986"/>
    </source>
</evidence>